<dbReference type="Pfam" id="PF03466">
    <property type="entry name" value="LysR_substrate"/>
    <property type="match status" value="1"/>
</dbReference>
<dbReference type="Gene3D" id="1.10.10.10">
    <property type="entry name" value="Winged helix-like DNA-binding domain superfamily/Winged helix DNA-binding domain"/>
    <property type="match status" value="1"/>
</dbReference>
<evidence type="ECO:0000313" key="7">
    <source>
        <dbReference type="Proteomes" id="UP000504693"/>
    </source>
</evidence>
<dbReference type="FunFam" id="1.10.10.10:FF:000001">
    <property type="entry name" value="LysR family transcriptional regulator"/>
    <property type="match status" value="1"/>
</dbReference>
<organism evidence="6 7">
    <name type="scientific">Erythrobacter mangrovi</name>
    <dbReference type="NCBI Taxonomy" id="2739433"/>
    <lineage>
        <taxon>Bacteria</taxon>
        <taxon>Pseudomonadati</taxon>
        <taxon>Pseudomonadota</taxon>
        <taxon>Alphaproteobacteria</taxon>
        <taxon>Sphingomonadales</taxon>
        <taxon>Erythrobacteraceae</taxon>
        <taxon>Erythrobacter/Porphyrobacter group</taxon>
        <taxon>Erythrobacter</taxon>
    </lineage>
</organism>
<dbReference type="GO" id="GO:0043565">
    <property type="term" value="F:sequence-specific DNA binding"/>
    <property type="evidence" value="ECO:0007669"/>
    <property type="project" value="TreeGrafter"/>
</dbReference>
<feature type="domain" description="HTH lysR-type" evidence="5">
    <location>
        <begin position="1"/>
        <end position="56"/>
    </location>
</feature>
<dbReference type="Proteomes" id="UP000504693">
    <property type="component" value="Chromosome"/>
</dbReference>
<keyword evidence="7" id="KW-1185">Reference proteome</keyword>
<accession>A0A7D4BC18</accession>
<sequence>MPALQAFERAAARSSFADAARDLGRTPSAVSHAIKDMETRLGVTLFERVGRTVRVTQAGAAYLEVVEAALSSLRAATQRIARSEERNVIRISALPFFTSAVLLPNLPRFEAAHPHYDLRIETTNAYADVLNGEVDIALRFGEERSENLICKPLISVCGQPVASPSYLRSAPPIREPSDLQQHTLIHVRSNVQAWDEWYRAMGGDRLGSTRNLSFDSILGALDAATKGLGIALGMYPLIGAHSGYGEDLVPVLGPAVAWSTRYNFICQRTALESRKIQATLKWLEDSLAAFV</sequence>
<protein>
    <submittedName>
        <fullName evidence="6">LysR family transcriptional regulator</fullName>
    </submittedName>
</protein>
<dbReference type="InterPro" id="IPR036388">
    <property type="entry name" value="WH-like_DNA-bd_sf"/>
</dbReference>
<keyword evidence="3" id="KW-0238">DNA-binding</keyword>
<evidence type="ECO:0000259" key="5">
    <source>
        <dbReference type="PROSITE" id="PS50931"/>
    </source>
</evidence>
<name>A0A7D4BC18_9SPHN</name>
<evidence type="ECO:0000256" key="4">
    <source>
        <dbReference type="ARBA" id="ARBA00023163"/>
    </source>
</evidence>
<dbReference type="Pfam" id="PF00126">
    <property type="entry name" value="HTH_1"/>
    <property type="match status" value="1"/>
</dbReference>
<evidence type="ECO:0000256" key="2">
    <source>
        <dbReference type="ARBA" id="ARBA00023015"/>
    </source>
</evidence>
<proteinExistence type="inferred from homology"/>
<evidence type="ECO:0000313" key="6">
    <source>
        <dbReference type="EMBL" id="QKG72386.1"/>
    </source>
</evidence>
<dbReference type="KEGG" id="emv:HQR01_13995"/>
<dbReference type="GO" id="GO:0003700">
    <property type="term" value="F:DNA-binding transcription factor activity"/>
    <property type="evidence" value="ECO:0007669"/>
    <property type="project" value="InterPro"/>
</dbReference>
<dbReference type="AlphaFoldDB" id="A0A7D4BC18"/>
<evidence type="ECO:0000256" key="1">
    <source>
        <dbReference type="ARBA" id="ARBA00009437"/>
    </source>
</evidence>
<keyword evidence="2" id="KW-0805">Transcription regulation</keyword>
<dbReference type="PANTHER" id="PTHR30537:SF74">
    <property type="entry name" value="HTH-TYPE TRANSCRIPTIONAL REGULATOR TRPI"/>
    <property type="match status" value="1"/>
</dbReference>
<dbReference type="InterPro" id="IPR058163">
    <property type="entry name" value="LysR-type_TF_proteobact-type"/>
</dbReference>
<keyword evidence="4" id="KW-0804">Transcription</keyword>
<dbReference type="RefSeq" id="WP_173215596.1">
    <property type="nucleotide sequence ID" value="NZ_CP053921.1"/>
</dbReference>
<reference evidence="6 7" key="1">
    <citation type="submission" date="2020-05" db="EMBL/GenBank/DDBJ databases">
        <title>Erythrobacter mangrovi sp. nov., isolated from rhizosphere soil of mangrove plant (Kandelia candel).</title>
        <authorList>
            <person name="Ye Y.H."/>
        </authorList>
    </citation>
    <scope>NUCLEOTIDE SEQUENCE [LARGE SCALE GENOMIC DNA]</scope>
    <source>
        <strain evidence="6 7">EB310</strain>
    </source>
</reference>
<dbReference type="InterPro" id="IPR000847">
    <property type="entry name" value="LysR_HTH_N"/>
</dbReference>
<dbReference type="SUPFAM" id="SSF46785">
    <property type="entry name" value="Winged helix' DNA-binding domain"/>
    <property type="match status" value="1"/>
</dbReference>
<gene>
    <name evidence="6" type="ORF">HQR01_13995</name>
</gene>
<dbReference type="Gene3D" id="3.40.190.10">
    <property type="entry name" value="Periplasmic binding protein-like II"/>
    <property type="match status" value="2"/>
</dbReference>
<dbReference type="PROSITE" id="PS50931">
    <property type="entry name" value="HTH_LYSR"/>
    <property type="match status" value="1"/>
</dbReference>
<dbReference type="InterPro" id="IPR005119">
    <property type="entry name" value="LysR_subst-bd"/>
</dbReference>
<dbReference type="EMBL" id="CP053921">
    <property type="protein sequence ID" value="QKG72386.1"/>
    <property type="molecule type" value="Genomic_DNA"/>
</dbReference>
<dbReference type="PANTHER" id="PTHR30537">
    <property type="entry name" value="HTH-TYPE TRANSCRIPTIONAL REGULATOR"/>
    <property type="match status" value="1"/>
</dbReference>
<dbReference type="SUPFAM" id="SSF53850">
    <property type="entry name" value="Periplasmic binding protein-like II"/>
    <property type="match status" value="1"/>
</dbReference>
<dbReference type="GO" id="GO:0006351">
    <property type="term" value="P:DNA-templated transcription"/>
    <property type="evidence" value="ECO:0007669"/>
    <property type="project" value="TreeGrafter"/>
</dbReference>
<evidence type="ECO:0000256" key="3">
    <source>
        <dbReference type="ARBA" id="ARBA00023125"/>
    </source>
</evidence>
<comment type="similarity">
    <text evidence="1">Belongs to the LysR transcriptional regulatory family.</text>
</comment>
<dbReference type="InterPro" id="IPR036390">
    <property type="entry name" value="WH_DNA-bd_sf"/>
</dbReference>